<dbReference type="Pfam" id="PF07250">
    <property type="entry name" value="Glyoxal_oxid_N"/>
    <property type="match status" value="1"/>
</dbReference>
<dbReference type="InterPro" id="IPR014756">
    <property type="entry name" value="Ig_E-set"/>
</dbReference>
<evidence type="ECO:0000259" key="4">
    <source>
        <dbReference type="Pfam" id="PF09118"/>
    </source>
</evidence>
<dbReference type="InterPro" id="IPR013783">
    <property type="entry name" value="Ig-like_fold"/>
</dbReference>
<evidence type="ECO:0000313" key="6">
    <source>
        <dbReference type="Proteomes" id="UP000030748"/>
    </source>
</evidence>
<dbReference type="EMBL" id="KI632363">
    <property type="protein sequence ID" value="EYU17749.1"/>
    <property type="molecule type" value="Genomic_DNA"/>
</dbReference>
<evidence type="ECO:0000256" key="1">
    <source>
        <dbReference type="ARBA" id="ARBA00022729"/>
    </source>
</evidence>
<dbReference type="OrthoDB" id="2019572at2759"/>
<name>A0A022PQK1_ERYGU</name>
<dbReference type="Pfam" id="PF09118">
    <property type="entry name" value="GO-like_E_set"/>
    <property type="match status" value="1"/>
</dbReference>
<dbReference type="KEGG" id="egt:105950495"/>
<keyword evidence="1 2" id="KW-0732">Signal</keyword>
<reference evidence="5 6" key="1">
    <citation type="journal article" date="2013" name="Proc. Natl. Acad. Sci. U.S.A.">
        <title>Fine-scale variation in meiotic recombination in Mimulus inferred from population shotgun sequencing.</title>
        <authorList>
            <person name="Hellsten U."/>
            <person name="Wright K.M."/>
            <person name="Jenkins J."/>
            <person name="Shu S."/>
            <person name="Yuan Y."/>
            <person name="Wessler S.R."/>
            <person name="Schmutz J."/>
            <person name="Willis J.H."/>
            <person name="Rokhsar D.S."/>
        </authorList>
    </citation>
    <scope>NUCLEOTIDE SEQUENCE [LARGE SCALE GENOMIC DNA]</scope>
    <source>
        <strain evidence="6">cv. DUN x IM62</strain>
    </source>
</reference>
<dbReference type="AlphaFoldDB" id="A0A022PQK1"/>
<dbReference type="InterPro" id="IPR011043">
    <property type="entry name" value="Gal_Oxase/kelch_b-propeller"/>
</dbReference>
<protein>
    <recommendedName>
        <fullName evidence="7">Galactose oxidase-like Early set domain-containing protein</fullName>
    </recommendedName>
</protein>
<dbReference type="Proteomes" id="UP000030748">
    <property type="component" value="Unassembled WGS sequence"/>
</dbReference>
<dbReference type="InterPro" id="IPR009880">
    <property type="entry name" value="Glyoxal_oxidase_N"/>
</dbReference>
<dbReference type="CDD" id="cd02851">
    <property type="entry name" value="E_set_GO_C"/>
    <property type="match status" value="1"/>
</dbReference>
<proteinExistence type="predicted"/>
<gene>
    <name evidence="5" type="ORF">MIMGU_mgv1a003984mg</name>
</gene>
<dbReference type="PANTHER" id="PTHR32208:SF54">
    <property type="entry name" value="ALDEHYDE OXIDASE GLOX-LIKE"/>
    <property type="match status" value="1"/>
</dbReference>
<evidence type="ECO:0008006" key="7">
    <source>
        <dbReference type="Google" id="ProtNLM"/>
    </source>
</evidence>
<evidence type="ECO:0000313" key="5">
    <source>
        <dbReference type="EMBL" id="EYU17749.1"/>
    </source>
</evidence>
<accession>A0A022PQK1</accession>
<dbReference type="InterPro" id="IPR037293">
    <property type="entry name" value="Gal_Oxidase_central_sf"/>
</dbReference>
<evidence type="ECO:0000256" key="2">
    <source>
        <dbReference type="SAM" id="SignalP"/>
    </source>
</evidence>
<dbReference type="Gene3D" id="2.130.10.80">
    <property type="entry name" value="Galactose oxidase/kelch, beta-propeller"/>
    <property type="match status" value="1"/>
</dbReference>
<dbReference type="InterPro" id="IPR015202">
    <property type="entry name" value="GO-like_E_set"/>
</dbReference>
<dbReference type="PANTHER" id="PTHR32208">
    <property type="entry name" value="SECRETED PROTEIN-RELATED"/>
    <property type="match status" value="1"/>
</dbReference>
<feature type="domain" description="Glyoxal oxidase N-terminal" evidence="3">
    <location>
        <begin position="45"/>
        <end position="426"/>
    </location>
</feature>
<dbReference type="OMA" id="MNQRMLK"/>
<dbReference type="STRING" id="4155.A0A022PQK1"/>
<dbReference type="eggNOG" id="ENOG502QPS4">
    <property type="taxonomic scope" value="Eukaryota"/>
</dbReference>
<sequence>MGLNHHYKVLLLALSILLLWHSTNASEATKGRWDTLLNSTGVVAMHMALTHHNTVVMFDQTGQGPTGYRLPARRNGPRRYAHSVEYDLLRNRIRPIEIESDTLCSSGSILSNGSLIQTGGFGSGSRRIRFFRSCGNGRCDWREERSHLSEDRWFASNLRLPENDDRVIVLGGDNVFSYEFVPKRVPNERPFNLPFLHNTYERNEGGNNLYPIIHLASDGNLFVFANRDSILLDYKRDKVVKTYPRIPGRGSRSYPSSGSSVILPLSHKNNFDEVEVMICGGAAYGALAAAQRGNFLAAKRTCGRMVITGHHHRWEMESMPGPRVMNDMIVLPNGNILIINGARHGCSGSNYGSNPSLVPYLYKPKRPTGSRFTTLASTRIARMYHSSAVLLPDGRVLVAGSNPNHQYAFGGVPHPTELRLQAFSPANMARDFDHRRARNVTVKGRRNEEWVGYGEEFDVEFSLNEKVRRNNNDDQVVFTAYAPPFNTHGMSMNQRLLVLRCNKLVRGDGGLWRANVVAPPSSKVAPAGYYMITVVNGGIPSRSHWIRFIHV</sequence>
<evidence type="ECO:0000259" key="3">
    <source>
        <dbReference type="Pfam" id="PF07250"/>
    </source>
</evidence>
<feature type="domain" description="Galactose oxidase-like Early set" evidence="4">
    <location>
        <begin position="449"/>
        <end position="547"/>
    </location>
</feature>
<dbReference type="SUPFAM" id="SSF81296">
    <property type="entry name" value="E set domains"/>
    <property type="match status" value="1"/>
</dbReference>
<dbReference type="Gene3D" id="2.60.40.10">
    <property type="entry name" value="Immunoglobulins"/>
    <property type="match status" value="1"/>
</dbReference>
<feature type="chain" id="PRO_5001506219" description="Galactose oxidase-like Early set domain-containing protein" evidence="2">
    <location>
        <begin position="26"/>
        <end position="551"/>
    </location>
</feature>
<organism evidence="5 6">
    <name type="scientific">Erythranthe guttata</name>
    <name type="common">Yellow monkey flower</name>
    <name type="synonym">Mimulus guttatus</name>
    <dbReference type="NCBI Taxonomy" id="4155"/>
    <lineage>
        <taxon>Eukaryota</taxon>
        <taxon>Viridiplantae</taxon>
        <taxon>Streptophyta</taxon>
        <taxon>Embryophyta</taxon>
        <taxon>Tracheophyta</taxon>
        <taxon>Spermatophyta</taxon>
        <taxon>Magnoliopsida</taxon>
        <taxon>eudicotyledons</taxon>
        <taxon>Gunneridae</taxon>
        <taxon>Pentapetalae</taxon>
        <taxon>asterids</taxon>
        <taxon>lamiids</taxon>
        <taxon>Lamiales</taxon>
        <taxon>Phrymaceae</taxon>
        <taxon>Erythranthe</taxon>
    </lineage>
</organism>
<feature type="signal peptide" evidence="2">
    <location>
        <begin position="1"/>
        <end position="25"/>
    </location>
</feature>
<dbReference type="PhylomeDB" id="A0A022PQK1"/>
<dbReference type="SUPFAM" id="SSF50965">
    <property type="entry name" value="Galactose oxidase, central domain"/>
    <property type="match status" value="1"/>
</dbReference>
<keyword evidence="6" id="KW-1185">Reference proteome</keyword>